<dbReference type="GO" id="GO:0008081">
    <property type="term" value="F:phosphoric diester hydrolase activity"/>
    <property type="evidence" value="ECO:0007669"/>
    <property type="project" value="InterPro"/>
</dbReference>
<dbReference type="SUPFAM" id="SSF51695">
    <property type="entry name" value="PLC-like phosphodiesterases"/>
    <property type="match status" value="1"/>
</dbReference>
<dbReference type="PANTHER" id="PTHR46211">
    <property type="entry name" value="GLYCEROPHOSPHORYL DIESTER PHOSPHODIESTERASE"/>
    <property type="match status" value="1"/>
</dbReference>
<reference evidence="2 3" key="2">
    <citation type="submission" date="2017-10" db="EMBL/GenBank/DDBJ databases">
        <authorList>
            <person name="Banno H."/>
            <person name="Chua N.-H."/>
        </authorList>
    </citation>
    <scope>NUCLEOTIDE SEQUENCE [LARGE SCALE GENOMIC DNA]</scope>
    <source>
        <strain evidence="2 3">JK623</strain>
    </source>
</reference>
<dbReference type="PANTHER" id="PTHR46211:SF1">
    <property type="entry name" value="GLYCEROPHOSPHODIESTER PHOSPHODIESTERASE, CYTOPLASMIC"/>
    <property type="match status" value="1"/>
</dbReference>
<dbReference type="GO" id="GO:0006629">
    <property type="term" value="P:lipid metabolic process"/>
    <property type="evidence" value="ECO:0007669"/>
    <property type="project" value="InterPro"/>
</dbReference>
<reference evidence="2 3" key="1">
    <citation type="submission" date="2017-10" db="EMBL/GenBank/DDBJ databases">
        <title>Resolving the taxonomy of Roseburia spp., Eubacterium rectale and Agathobacter spp. through phylogenomic analysis.</title>
        <authorList>
            <person name="Sheridan P.O."/>
            <person name="Walker A.W."/>
            <person name="Duncan S.H."/>
            <person name="Scott K.P."/>
            <person name="Toole P.W.O."/>
            <person name="Luis P."/>
            <person name="Flint H.J."/>
        </authorList>
    </citation>
    <scope>NUCLEOTIDE SEQUENCE [LARGE SCALE GENOMIC DNA]</scope>
    <source>
        <strain evidence="2 3">JK623</strain>
    </source>
</reference>
<gene>
    <name evidence="2" type="ORF">CSX02_05405</name>
</gene>
<dbReference type="Proteomes" id="UP000224563">
    <property type="component" value="Unassembled WGS sequence"/>
</dbReference>
<accession>A0A2G3E434</accession>
<dbReference type="CDD" id="cd08563">
    <property type="entry name" value="GDPD_TtGDE_like"/>
    <property type="match status" value="1"/>
</dbReference>
<evidence type="ECO:0000313" key="3">
    <source>
        <dbReference type="Proteomes" id="UP000224563"/>
    </source>
</evidence>
<sequence>MNRNQIKILAHRGASGYAPENTMPSFQKAVDLGADGIELDIQMTKDGEIVVMHDETVDRTTDGSGWVKDFTLEEIKQLNANYQNRTDPWSGSKEQGSIIFPEYEFVDVPTMREVFELIEPTGLTIDIELKTGIVFYPIEEKILEMAKEFEMEDRVLYSSFNHASIMKLKELNPSIYAGFLYMDGTLNMPEYARTHGVEALHPALYNLQYPGFIEECKANAIDINVWTVNSNEHLQMCKQAGVHSVITNYPDLARAVLYGEENEYE</sequence>
<dbReference type="PROSITE" id="PS51704">
    <property type="entry name" value="GP_PDE"/>
    <property type="match status" value="1"/>
</dbReference>
<protein>
    <submittedName>
        <fullName evidence="2">Glycerophosphodiester phosphodiesterase</fullName>
    </submittedName>
</protein>
<name>A0A2G3E434_9FIRM</name>
<proteinExistence type="predicted"/>
<evidence type="ECO:0000313" key="2">
    <source>
        <dbReference type="EMBL" id="PHU37915.1"/>
    </source>
</evidence>
<dbReference type="InterPro" id="IPR030395">
    <property type="entry name" value="GP_PDE_dom"/>
</dbReference>
<dbReference type="AlphaFoldDB" id="A0A2G3E434"/>
<dbReference type="Gene3D" id="3.20.20.190">
    <property type="entry name" value="Phosphatidylinositol (PI) phosphodiesterase"/>
    <property type="match status" value="1"/>
</dbReference>
<feature type="domain" description="GP-PDE" evidence="1">
    <location>
        <begin position="6"/>
        <end position="257"/>
    </location>
</feature>
<keyword evidence="3" id="KW-1185">Reference proteome</keyword>
<dbReference type="RefSeq" id="WP_031545013.1">
    <property type="nucleotide sequence ID" value="NZ_JANSWH010000094.1"/>
</dbReference>
<comment type="caution">
    <text evidence="2">The sequence shown here is derived from an EMBL/GenBank/DDBJ whole genome shotgun (WGS) entry which is preliminary data.</text>
</comment>
<dbReference type="InterPro" id="IPR017946">
    <property type="entry name" value="PLC-like_Pdiesterase_TIM-brl"/>
</dbReference>
<organism evidence="2 3">
    <name type="scientific">Agathobacter ruminis</name>
    <dbReference type="NCBI Taxonomy" id="1712665"/>
    <lineage>
        <taxon>Bacteria</taxon>
        <taxon>Bacillati</taxon>
        <taxon>Bacillota</taxon>
        <taxon>Clostridia</taxon>
        <taxon>Lachnospirales</taxon>
        <taxon>Lachnospiraceae</taxon>
        <taxon>Agathobacter</taxon>
    </lineage>
</organism>
<dbReference type="EMBL" id="PDYG01000023">
    <property type="protein sequence ID" value="PHU37915.1"/>
    <property type="molecule type" value="Genomic_DNA"/>
</dbReference>
<dbReference type="Pfam" id="PF03009">
    <property type="entry name" value="GDPD"/>
    <property type="match status" value="1"/>
</dbReference>
<evidence type="ECO:0000259" key="1">
    <source>
        <dbReference type="PROSITE" id="PS51704"/>
    </source>
</evidence>